<evidence type="ECO:0000256" key="6">
    <source>
        <dbReference type="ARBA" id="ARBA00023004"/>
    </source>
</evidence>
<evidence type="ECO:0000256" key="8">
    <source>
        <dbReference type="ARBA" id="ARBA00023136"/>
    </source>
</evidence>
<dbReference type="InterPro" id="IPR039426">
    <property type="entry name" value="TonB-dep_rcpt-like"/>
</dbReference>
<evidence type="ECO:0000256" key="3">
    <source>
        <dbReference type="ARBA" id="ARBA00022452"/>
    </source>
</evidence>
<evidence type="ECO:0000256" key="4">
    <source>
        <dbReference type="ARBA" id="ARBA00022496"/>
    </source>
</evidence>
<keyword evidence="4" id="KW-0410">Iron transport</keyword>
<gene>
    <name evidence="14" type="ORF">LEN_2560</name>
</gene>
<evidence type="ECO:0000256" key="9">
    <source>
        <dbReference type="ARBA" id="ARBA00023237"/>
    </source>
</evidence>
<dbReference type="AlphaFoldDB" id="A0AAU9AFR5"/>
<evidence type="ECO:0000256" key="10">
    <source>
        <dbReference type="PROSITE-ProRule" id="PRU01360"/>
    </source>
</evidence>
<comment type="similarity">
    <text evidence="10 11">Belongs to the TonB-dependent receptor family.</text>
</comment>
<dbReference type="InterPro" id="IPR036942">
    <property type="entry name" value="Beta-barrel_TonB_sf"/>
</dbReference>
<keyword evidence="2 10" id="KW-0813">Transport</keyword>
<dbReference type="InterPro" id="IPR012910">
    <property type="entry name" value="Plug_dom"/>
</dbReference>
<dbReference type="GeneID" id="83064407"/>
<dbReference type="GO" id="GO:0033214">
    <property type="term" value="P:siderophore-iron import into cell"/>
    <property type="evidence" value="ECO:0007669"/>
    <property type="project" value="TreeGrafter"/>
</dbReference>
<protein>
    <submittedName>
        <fullName evidence="14">Hemoglobin/transferrin/lactoferrin receptor protein</fullName>
    </submittedName>
</protein>
<keyword evidence="5 10" id="KW-0812">Transmembrane</keyword>
<comment type="subcellular location">
    <subcellularLocation>
        <location evidence="1 10">Cell outer membrane</location>
        <topology evidence="1 10">Multi-pass membrane protein</topology>
    </subcellularLocation>
</comment>
<keyword evidence="6" id="KW-0408">Iron</keyword>
<evidence type="ECO:0000256" key="1">
    <source>
        <dbReference type="ARBA" id="ARBA00004571"/>
    </source>
</evidence>
<dbReference type="PROSITE" id="PS52016">
    <property type="entry name" value="TONB_DEPENDENT_REC_3"/>
    <property type="match status" value="1"/>
</dbReference>
<dbReference type="KEGG" id="lem:LEN_2560"/>
<evidence type="ECO:0000313" key="15">
    <source>
        <dbReference type="Proteomes" id="UP000218824"/>
    </source>
</evidence>
<evidence type="ECO:0000313" key="14">
    <source>
        <dbReference type="EMBL" id="BAV98047.1"/>
    </source>
</evidence>
<accession>A0AAU9AFR5</accession>
<keyword evidence="9 10" id="KW-0998">Cell outer membrane</keyword>
<dbReference type="InterPro" id="IPR011662">
    <property type="entry name" value="Secretin/TonB_short_N"/>
</dbReference>
<keyword evidence="7 11" id="KW-0798">TonB box</keyword>
<keyword evidence="8 10" id="KW-0472">Membrane</keyword>
<evidence type="ECO:0000256" key="7">
    <source>
        <dbReference type="ARBA" id="ARBA00023077"/>
    </source>
</evidence>
<proteinExistence type="inferred from homology"/>
<keyword evidence="12" id="KW-0732">Signal</keyword>
<dbReference type="InterPro" id="IPR000531">
    <property type="entry name" value="Beta-barrel_TonB"/>
</dbReference>
<dbReference type="RefSeq" id="WP_096378504.1">
    <property type="nucleotide sequence ID" value="NZ_AP014940.1"/>
</dbReference>
<evidence type="ECO:0000256" key="11">
    <source>
        <dbReference type="RuleBase" id="RU003357"/>
    </source>
</evidence>
<evidence type="ECO:0000256" key="12">
    <source>
        <dbReference type="SAM" id="SignalP"/>
    </source>
</evidence>
<dbReference type="PANTHER" id="PTHR30442">
    <property type="entry name" value="IRON III DICITRATE TRANSPORT PROTEIN FECA"/>
    <property type="match status" value="1"/>
</dbReference>
<dbReference type="Gene3D" id="2.40.170.20">
    <property type="entry name" value="TonB-dependent receptor, beta-barrel domain"/>
    <property type="match status" value="1"/>
</dbReference>
<evidence type="ECO:0000256" key="2">
    <source>
        <dbReference type="ARBA" id="ARBA00022448"/>
    </source>
</evidence>
<dbReference type="Gene3D" id="3.55.50.30">
    <property type="match status" value="1"/>
</dbReference>
<evidence type="ECO:0000259" key="13">
    <source>
        <dbReference type="SMART" id="SM00965"/>
    </source>
</evidence>
<dbReference type="EMBL" id="AP014940">
    <property type="protein sequence ID" value="BAV98047.1"/>
    <property type="molecule type" value="Genomic_DNA"/>
</dbReference>
<dbReference type="Proteomes" id="UP000218824">
    <property type="component" value="Chromosome"/>
</dbReference>
<dbReference type="Pfam" id="PF07715">
    <property type="entry name" value="Plug"/>
    <property type="match status" value="1"/>
</dbReference>
<keyword evidence="4" id="KW-0406">Ion transport</keyword>
<organism evidence="14 15">
    <name type="scientific">Lysobacter enzymogenes</name>
    <dbReference type="NCBI Taxonomy" id="69"/>
    <lineage>
        <taxon>Bacteria</taxon>
        <taxon>Pseudomonadati</taxon>
        <taxon>Pseudomonadota</taxon>
        <taxon>Gammaproteobacteria</taxon>
        <taxon>Lysobacterales</taxon>
        <taxon>Lysobacteraceae</taxon>
        <taxon>Lysobacter</taxon>
    </lineage>
</organism>
<dbReference type="InterPro" id="IPR037066">
    <property type="entry name" value="Plug_dom_sf"/>
</dbReference>
<dbReference type="Gene3D" id="2.170.130.10">
    <property type="entry name" value="TonB-dependent receptor, plug domain"/>
    <property type="match status" value="1"/>
</dbReference>
<dbReference type="GO" id="GO:0009279">
    <property type="term" value="C:cell outer membrane"/>
    <property type="evidence" value="ECO:0007669"/>
    <property type="project" value="UniProtKB-SubCell"/>
</dbReference>
<keyword evidence="3 10" id="KW-1134">Transmembrane beta strand</keyword>
<dbReference type="PANTHER" id="PTHR30442:SF0">
    <property type="entry name" value="FE(3+) DICITRATE TRANSPORT PROTEIN FECA"/>
    <property type="match status" value="1"/>
</dbReference>
<reference evidence="14 15" key="1">
    <citation type="journal article" date="2017" name="DNA Res.">
        <title>Complete genome sequence and expression profile of the commercial lytic enzyme producer Lysobacter enzymogenes M497-1.</title>
        <authorList>
            <person name="Takami H."/>
            <person name="Toyoda A."/>
            <person name="Uchiyama I."/>
            <person name="Itoh T."/>
            <person name="Takaki Y."/>
            <person name="Arai W."/>
            <person name="Nishi S."/>
            <person name="Kawai M."/>
            <person name="Shinya K."/>
            <person name="Ikeda H."/>
        </authorList>
    </citation>
    <scope>NUCLEOTIDE SEQUENCE [LARGE SCALE GENOMIC DNA]</scope>
    <source>
        <strain evidence="14 15">M497-1</strain>
    </source>
</reference>
<sequence length="977" mass="107254">MPTSIHPGALPRPSRLCIALFAAVMAATALPAVAQAQSVSASAAVRRFDIPAQPLAAALRAYMRQSGVQVAYAAALADGAVSTAVAGELDADAALAQLLRGTGLSVRRVGADAVALEKTAAVADAAGEVIVTDTLRVGGDRDLAGAAGAASNEARLLDTYRNPGSSNYIARETIERFRGASTADIVKGVAGVTASDPRTANALDVNIRGIQGQSRVPVIIDGGQSTMDTYRGYAGQSQRTYLDPDLISSLTITKGPSLQANASGGIGGVVEMETLKADDVLREGRDWGLRLRGGVSNASARDLPAYGDAPRSDRNALGGGFGNIAMAGRWDRFDLVAAYAWRDTGNYFSGRHGYGDFPQTRRTLAPLNPPRTEVFNTSSKSESVLLKGVWRIDDVQTLEAGYRRFDGEQGEIMASQIIRVDRDRVPQWDPGRIGMDAYSLRYRFDPDSELIDLRVNAWYTDADSRMYNGLTGITPWYFQRRTEWYDGPSFSSDPGYKQAYRNNLRQQRFGLDASNTTQLSAGAGKVILDYGLSYSDEDIRPGKDSPILHDDLINNRFLRNAQRKEYSAVFSAKWQPDEHWELLAGGRYNRVDVHDRNRLASVAETARIGRYRYTELLNGNPNLPAWRAKRVALLNWYPDANGQFTQASLLASPYKHGTVADIAGWNFYDADAAEDLIVPVKWNWSQPIRRRDSAFTPSASVAYRFDDDSMVYAKYAEGVKLPSLFETTLGLFTAAKPVGELKPERAKTLEIGASTIRHGLFIDGDRAAFKLAYFDTRIDDLITRDYRTLSAGLIRNVDRFKVSGVEFQSSYDSGLVFADLSAHYYFQAKTCAPDIAAERREYGRQRKIAELIGTPDCVDGGFEGSYTNTQNPPRYNVNLTVGLRPFDERLTFGLRAVHNAGPISKLDKEWNVGLSAIQQLYRAATIVDVFASWQVSEQIALDFNLDNAGDRYYLDPLALGVLPAPGHTARLAFTYRY</sequence>
<dbReference type="SMART" id="SM00965">
    <property type="entry name" value="STN"/>
    <property type="match status" value="1"/>
</dbReference>
<evidence type="ECO:0000256" key="5">
    <source>
        <dbReference type="ARBA" id="ARBA00022692"/>
    </source>
</evidence>
<dbReference type="Pfam" id="PF07660">
    <property type="entry name" value="STN"/>
    <property type="match status" value="1"/>
</dbReference>
<feature type="domain" description="Secretin/TonB short N-terminal" evidence="13">
    <location>
        <begin position="68"/>
        <end position="119"/>
    </location>
</feature>
<dbReference type="Pfam" id="PF00593">
    <property type="entry name" value="TonB_dep_Rec_b-barrel"/>
    <property type="match status" value="1"/>
</dbReference>
<name>A0AAU9AFR5_LYSEN</name>
<keyword evidence="14" id="KW-0675">Receptor</keyword>
<dbReference type="SUPFAM" id="SSF56935">
    <property type="entry name" value="Porins"/>
    <property type="match status" value="1"/>
</dbReference>
<feature type="chain" id="PRO_5043504826" evidence="12">
    <location>
        <begin position="35"/>
        <end position="977"/>
    </location>
</feature>
<feature type="signal peptide" evidence="12">
    <location>
        <begin position="1"/>
        <end position="34"/>
    </location>
</feature>